<dbReference type="Pfam" id="PF12146">
    <property type="entry name" value="Hydrolase_4"/>
    <property type="match status" value="1"/>
</dbReference>
<evidence type="ECO:0000313" key="3">
    <source>
        <dbReference type="Proteomes" id="UP000286908"/>
    </source>
</evidence>
<dbReference type="EMBL" id="NRQY01000002">
    <property type="protein sequence ID" value="RUT64590.1"/>
    <property type="molecule type" value="Genomic_DNA"/>
</dbReference>
<dbReference type="Proteomes" id="UP000286908">
    <property type="component" value="Unassembled WGS sequence"/>
</dbReference>
<comment type="caution">
    <text evidence="2">The sequence shown here is derived from an EMBL/GenBank/DDBJ whole genome shotgun (WGS) entry which is preliminary data.</text>
</comment>
<keyword evidence="2" id="KW-0614">Plasmid</keyword>
<dbReference type="EC" id="3.1.1.5" evidence="2"/>
<evidence type="ECO:0000313" key="2">
    <source>
        <dbReference type="EMBL" id="RUT64590.1"/>
    </source>
</evidence>
<sequence>MLPPDTLKASWLEREAEYSAFVNGPLLDFWNRRDERTFQGVDDVTIRYVQFTDPAHDKVLVISSGRSESYVKYPEVLYDFFHLGFDVFIMDHRGQGLSGRMLDDPQKGHVERFDDYIDDFSQFTNIALAEKNYAYRYALAHSMGSAILSGYLLREPDTFRAAVLCAPMFGINLPMPMWLANMIVNRADKRPSERNEYAVSTGKWQPLPFLINMLTHSYPRYRRYLRCYADYPALRLGGPTYHWLRESIDIGQKIIAQAGEINTPLMVLMASEDKVVDNRELLAFCENRRKARTGQEEEHMPLTFEGAYHEILFEEDALRAVALNAICHFFGLH</sequence>
<dbReference type="SUPFAM" id="SSF53474">
    <property type="entry name" value="alpha/beta-Hydrolases"/>
    <property type="match status" value="1"/>
</dbReference>
<dbReference type="InterPro" id="IPR022742">
    <property type="entry name" value="Hydrolase_4"/>
</dbReference>
<dbReference type="AlphaFoldDB" id="A0A433ZR42"/>
<protein>
    <submittedName>
        <fullName evidence="2">Lysophospholipase</fullName>
        <ecNumber evidence="2">3.1.1.5</ecNumber>
    </submittedName>
</protein>
<gene>
    <name evidence="2" type="ORF">CKG00_15600</name>
</gene>
<geneLocation type="plasmid" evidence="2">
    <name>unnamed1</name>
</geneLocation>
<keyword evidence="2" id="KW-0378">Hydrolase</keyword>
<reference evidence="2 3" key="1">
    <citation type="submission" date="2017-08" db="EMBL/GenBank/DDBJ databases">
        <title>Draft genome sequence of pheromone producing symbiont Morganella morganii, of the female New Zealand grass grub Costelytra giveni.</title>
        <authorList>
            <person name="Laugraud A."/>
            <person name="Young S.D."/>
            <person name="Hurst M.H."/>
        </authorList>
    </citation>
    <scope>NUCLEOTIDE SEQUENCE [LARGE SCALE GENOMIC DNA]</scope>
    <source>
        <strain evidence="2 3">MMsCG</strain>
        <plasmid evidence="2">unnamed1</plasmid>
    </source>
</reference>
<organism evidence="2 3">
    <name type="scientific">Morganella morganii</name>
    <name type="common">Proteus morganii</name>
    <dbReference type="NCBI Taxonomy" id="582"/>
    <lineage>
        <taxon>Bacteria</taxon>
        <taxon>Pseudomonadati</taxon>
        <taxon>Pseudomonadota</taxon>
        <taxon>Gammaproteobacteria</taxon>
        <taxon>Enterobacterales</taxon>
        <taxon>Morganellaceae</taxon>
        <taxon>Morganella</taxon>
    </lineage>
</organism>
<evidence type="ECO:0000259" key="1">
    <source>
        <dbReference type="Pfam" id="PF12146"/>
    </source>
</evidence>
<feature type="domain" description="Serine aminopeptidase S33" evidence="1">
    <location>
        <begin position="56"/>
        <end position="316"/>
    </location>
</feature>
<proteinExistence type="predicted"/>
<dbReference type="InterPro" id="IPR029058">
    <property type="entry name" value="AB_hydrolase_fold"/>
</dbReference>
<name>A0A433ZR42_MORMO</name>
<dbReference type="NCBIfam" id="NF008019">
    <property type="entry name" value="PRK10749.1"/>
    <property type="match status" value="1"/>
</dbReference>
<dbReference type="InterPro" id="IPR051044">
    <property type="entry name" value="MAG_DAG_Lipase"/>
</dbReference>
<dbReference type="Gene3D" id="3.40.50.1820">
    <property type="entry name" value="alpha/beta hydrolase"/>
    <property type="match status" value="1"/>
</dbReference>
<accession>A0A433ZR42</accession>
<dbReference type="PANTHER" id="PTHR11614">
    <property type="entry name" value="PHOSPHOLIPASE-RELATED"/>
    <property type="match status" value="1"/>
</dbReference>
<dbReference type="OrthoDB" id="9788260at2"/>
<dbReference type="GO" id="GO:0004622">
    <property type="term" value="F:phosphatidylcholine lysophospholipase activity"/>
    <property type="evidence" value="ECO:0007669"/>
    <property type="project" value="UniProtKB-EC"/>
</dbReference>